<keyword evidence="1" id="KW-0732">Signal</keyword>
<dbReference type="Proteomes" id="UP001152321">
    <property type="component" value="Unassembled WGS sequence"/>
</dbReference>
<sequence>MKNRFNLFFVSPAFVSLVLFCATWVFSGCATKPVHEGGFQKAQWETKALIRNLKEQKTQSVNIDIMAIKNDRARLEITALLGFQVASLVMSPKEISYAIYPEKKFYYGRNSESAVARMIGLPLHPMNLTYIAFDEPVRGMGWKCYSDAIGLIARCENAQRAIRVEWKDRNEGQKKVVITAPQFEMQWLFKAPQTEVEFKSETFTLKQPEGFKAIQIN</sequence>
<keyword evidence="3" id="KW-1185">Reference proteome</keyword>
<feature type="signal peptide" evidence="1">
    <location>
        <begin position="1"/>
        <end position="27"/>
    </location>
</feature>
<organism evidence="2 3">
    <name type="scientific">Bdellovibrio svalbardensis</name>
    <dbReference type="NCBI Taxonomy" id="2972972"/>
    <lineage>
        <taxon>Bacteria</taxon>
        <taxon>Pseudomonadati</taxon>
        <taxon>Bdellovibrionota</taxon>
        <taxon>Bdellovibrionia</taxon>
        <taxon>Bdellovibrionales</taxon>
        <taxon>Pseudobdellovibrionaceae</taxon>
        <taxon>Bdellovibrio</taxon>
    </lineage>
</organism>
<evidence type="ECO:0000313" key="3">
    <source>
        <dbReference type="Proteomes" id="UP001152321"/>
    </source>
</evidence>
<dbReference type="Gene3D" id="2.50.20.10">
    <property type="entry name" value="Lipoprotein localisation LolA/LolB/LppX"/>
    <property type="match status" value="1"/>
</dbReference>
<name>A0ABT6DD66_9BACT</name>
<comment type="caution">
    <text evidence="2">The sequence shown here is derived from an EMBL/GenBank/DDBJ whole genome shotgun (WGS) entry which is preliminary data.</text>
</comment>
<reference evidence="2" key="1">
    <citation type="submission" date="2022-08" db="EMBL/GenBank/DDBJ databases">
        <title>Novel Bdellovibrio Species Isolated from Svalbard: Designation Bdellovibrio svalbardensis.</title>
        <authorList>
            <person name="Mitchell R.J."/>
            <person name="Choi S.Y."/>
        </authorList>
    </citation>
    <scope>NUCLEOTIDE SEQUENCE</scope>
    <source>
        <strain evidence="2">PAP01</strain>
    </source>
</reference>
<evidence type="ECO:0008006" key="4">
    <source>
        <dbReference type="Google" id="ProtNLM"/>
    </source>
</evidence>
<protein>
    <recommendedName>
        <fullName evidence="4">DUF4292 domain-containing protein</fullName>
    </recommendedName>
</protein>
<dbReference type="EMBL" id="JANRMI010000001">
    <property type="protein sequence ID" value="MDG0814738.1"/>
    <property type="molecule type" value="Genomic_DNA"/>
</dbReference>
<proteinExistence type="predicted"/>
<dbReference type="RefSeq" id="WP_277576224.1">
    <property type="nucleotide sequence ID" value="NZ_JANRMI010000001.1"/>
</dbReference>
<feature type="chain" id="PRO_5045997615" description="DUF4292 domain-containing protein" evidence="1">
    <location>
        <begin position="28"/>
        <end position="217"/>
    </location>
</feature>
<dbReference type="PROSITE" id="PS51257">
    <property type="entry name" value="PROKAR_LIPOPROTEIN"/>
    <property type="match status" value="1"/>
</dbReference>
<evidence type="ECO:0000313" key="2">
    <source>
        <dbReference type="EMBL" id="MDG0814738.1"/>
    </source>
</evidence>
<gene>
    <name evidence="2" type="ORF">NWE73_00070</name>
</gene>
<evidence type="ECO:0000256" key="1">
    <source>
        <dbReference type="SAM" id="SignalP"/>
    </source>
</evidence>
<accession>A0ABT6DD66</accession>